<dbReference type="PANTHER" id="PTHR43968:SF6">
    <property type="entry name" value="GLUTATHIONE S-TRANSFERASE OMEGA"/>
    <property type="match status" value="1"/>
</dbReference>
<dbReference type="CDD" id="cd03049">
    <property type="entry name" value="GST_N_3"/>
    <property type="match status" value="1"/>
</dbReference>
<dbReference type="InterPro" id="IPR036249">
    <property type="entry name" value="Thioredoxin-like_sf"/>
</dbReference>
<organism evidence="2">
    <name type="scientific">marine metagenome</name>
    <dbReference type="NCBI Taxonomy" id="408172"/>
    <lineage>
        <taxon>unclassified sequences</taxon>
        <taxon>metagenomes</taxon>
        <taxon>ecological metagenomes</taxon>
    </lineage>
</organism>
<evidence type="ECO:0000313" key="2">
    <source>
        <dbReference type="EMBL" id="SVD56764.1"/>
    </source>
</evidence>
<evidence type="ECO:0000259" key="1">
    <source>
        <dbReference type="PROSITE" id="PS50404"/>
    </source>
</evidence>
<sequence>MLKLRNSATSPYVRKVRVLLLETGLEDRVELIDTQVTPTNPNAELNVDNPIGKVPVLLTENGMALYDSPVICEYLDSLHSGTKMFPVNGVSRWLALRRQALGDGLLDAAILGRYESTLRPAAKLWQDWLDAQIGKIDRSLGAM</sequence>
<feature type="domain" description="GST N-terminal" evidence="1">
    <location>
        <begin position="1"/>
        <end position="83"/>
    </location>
</feature>
<dbReference type="PROSITE" id="PS50404">
    <property type="entry name" value="GST_NTER"/>
    <property type="match status" value="1"/>
</dbReference>
<dbReference type="SUPFAM" id="SSF52833">
    <property type="entry name" value="Thioredoxin-like"/>
    <property type="match status" value="1"/>
</dbReference>
<reference evidence="2" key="1">
    <citation type="submission" date="2018-05" db="EMBL/GenBank/DDBJ databases">
        <authorList>
            <person name="Lanie J.A."/>
            <person name="Ng W.-L."/>
            <person name="Kazmierczak K.M."/>
            <person name="Andrzejewski T.M."/>
            <person name="Davidsen T.M."/>
            <person name="Wayne K.J."/>
            <person name="Tettelin H."/>
            <person name="Glass J.I."/>
            <person name="Rusch D."/>
            <person name="Podicherti R."/>
            <person name="Tsui H.-C.T."/>
            <person name="Winkler M.E."/>
        </authorList>
    </citation>
    <scope>NUCLEOTIDE SEQUENCE</scope>
</reference>
<dbReference type="Gene3D" id="1.20.1050.10">
    <property type="match status" value="1"/>
</dbReference>
<dbReference type="EMBL" id="UINC01158945">
    <property type="protein sequence ID" value="SVD56764.1"/>
    <property type="molecule type" value="Genomic_DNA"/>
</dbReference>
<proteinExistence type="predicted"/>
<name>A0A382WDN1_9ZZZZ</name>
<dbReference type="AlphaFoldDB" id="A0A382WDN1"/>
<dbReference type="GO" id="GO:0005737">
    <property type="term" value="C:cytoplasm"/>
    <property type="evidence" value="ECO:0007669"/>
    <property type="project" value="TreeGrafter"/>
</dbReference>
<dbReference type="InterPro" id="IPR004045">
    <property type="entry name" value="Glutathione_S-Trfase_N"/>
</dbReference>
<protein>
    <recommendedName>
        <fullName evidence="1">GST N-terminal domain-containing protein</fullName>
    </recommendedName>
</protein>
<dbReference type="PANTHER" id="PTHR43968">
    <property type="match status" value="1"/>
</dbReference>
<accession>A0A382WDN1</accession>
<dbReference type="InterPro" id="IPR050983">
    <property type="entry name" value="GST_Omega/HSP26"/>
</dbReference>
<dbReference type="Gene3D" id="3.40.30.10">
    <property type="entry name" value="Glutaredoxin"/>
    <property type="match status" value="1"/>
</dbReference>
<dbReference type="Pfam" id="PF13409">
    <property type="entry name" value="GST_N_2"/>
    <property type="match status" value="1"/>
</dbReference>
<gene>
    <name evidence="2" type="ORF">METZ01_LOCUS409618</name>
</gene>
<feature type="non-terminal residue" evidence="2">
    <location>
        <position position="143"/>
    </location>
</feature>